<protein>
    <submittedName>
        <fullName evidence="1">Uncharacterized protein</fullName>
    </submittedName>
</protein>
<evidence type="ECO:0000313" key="1">
    <source>
        <dbReference type="EMBL" id="KAG5502928.1"/>
    </source>
</evidence>
<reference evidence="1 2" key="1">
    <citation type="submission" date="2021-02" db="EMBL/GenBank/DDBJ databases">
        <title>Porcisia hertigi Genome sequencing and assembly.</title>
        <authorList>
            <person name="Almutairi H."/>
            <person name="Gatherer D."/>
        </authorList>
    </citation>
    <scope>NUCLEOTIDE SEQUENCE [LARGE SCALE GENOMIC DNA]</scope>
    <source>
        <strain evidence="1 2">C119</strain>
    </source>
</reference>
<organism evidence="1 2">
    <name type="scientific">Porcisia hertigi</name>
    <dbReference type="NCBI Taxonomy" id="2761500"/>
    <lineage>
        <taxon>Eukaryota</taxon>
        <taxon>Discoba</taxon>
        <taxon>Euglenozoa</taxon>
        <taxon>Kinetoplastea</taxon>
        <taxon>Metakinetoplastina</taxon>
        <taxon>Trypanosomatida</taxon>
        <taxon>Trypanosomatidae</taxon>
        <taxon>Leishmaniinae</taxon>
        <taxon>Porcisia</taxon>
    </lineage>
</organism>
<name>A0A836LHN4_9TRYP</name>
<gene>
    <name evidence="1" type="ORF">JKF63_04701</name>
</gene>
<accession>A0A836LHN4</accession>
<evidence type="ECO:0000313" key="2">
    <source>
        <dbReference type="Proteomes" id="UP000674318"/>
    </source>
</evidence>
<dbReference type="AlphaFoldDB" id="A0A836LHN4"/>
<dbReference type="GeneID" id="94290756"/>
<dbReference type="OrthoDB" id="272992at2759"/>
<keyword evidence="2" id="KW-1185">Reference proteome</keyword>
<proteinExistence type="predicted"/>
<dbReference type="RefSeq" id="XP_067756700.1">
    <property type="nucleotide sequence ID" value="XM_067900679.1"/>
</dbReference>
<sequence length="664" mass="71943">MNLQPFRLVRPLSRLLHRTMRQMLADPKQTMPLIVTETLITYSLYEQVPHAELLEVLLAGLKRAQSGDVVLTSEDLFLPLRAVRRALSGVQNFPLTTAKLVSLKRDVELGVVRDITRLSTDDLSSEDVGLLWGCATQCSHWDSVEELLRHFPLASTLSLQSASEYRDLLIWVCTPHFVSHTDPRSIGTKGDDASVPTEKSHAAATVRHAEAFIKRILGPEVVWQRCREALVASSKALHASGVSTAGPAASEERDLHAIACVMYAAALELQCGISAGSPLAFSISEAEWVKYVGGADGNAMGSSGDRCVRPSTIGGLSLPVWYRRVVALQQRSIPEVVRASFAAAEANDLLRLYQSVDTESFESFFLSFLPLVIAGAPHMDCRDALRAVHNDVMSTLFEATPSASSVASLNKDRAASTGKRGKWTTKEASMLRTPMSGSAATSCTLPADVALRVMLAEVSVQEKGKPLPEAHLPAMESMLRTVVDHLHRHLHGESRSRAVPRCAATAVKPPPSLWKEWNSHRTSVLAIVLSGIQERMLDSAGQGSSATALMDLVGQGLELLRPLITMDLIEERGTARMLTNLLSCGRAAVLEVGGVSYETDLQSSALQHAQDGFARTDVAAIVQAMEKNLNNGPSTSSFVGDTRARSVLEGLRTAELTLPLRAWS</sequence>
<dbReference type="EMBL" id="JAFJZO010000025">
    <property type="protein sequence ID" value="KAG5502928.1"/>
    <property type="molecule type" value="Genomic_DNA"/>
</dbReference>
<dbReference type="KEGG" id="phet:94290756"/>
<comment type="caution">
    <text evidence="1">The sequence shown here is derived from an EMBL/GenBank/DDBJ whole genome shotgun (WGS) entry which is preliminary data.</text>
</comment>
<dbReference type="Proteomes" id="UP000674318">
    <property type="component" value="Unassembled WGS sequence"/>
</dbReference>